<sequence length="457" mass="51977">MIGFALRHSQMTSFKTLFIFCAFIALIFTQIKADSADISIADADTVANVAKEASNLAELAQLKSKIHILESFIKEKNEELKGKDDAISKLGKMIKEKSDSIALLQSEIASLRKKGTTDAEELVGKAHARAIELETLVEKLDKEINVKNKEKEALEARAIEKEKKVLDLSSEFDNLQNIINEQKSKLQKTERALQIAEEEMMKAKFEATSRTNELMEVHGVWLPPWFAVHLTRYQTLLEKHWKEHGKPTADALIQKAVEKKAQAEIWTRPHIENIKTKWIPAIKEQWLILATNVEPHVHSISKKTLEVYEESKTAIAPLVIKVQELADPYFQEVKKISKPYIDQVATAAKPHVDRVRVVMKPYTEEAVHVYVKCLECASTYHHRVQGTVQEKLQKHELTRPLATKELVWFIASALLALPITIGFKIFSSICCKKTKNSTRNSQSNHSRRKAKRGHPDK</sequence>
<feature type="region of interest" description="Disordered" evidence="2">
    <location>
        <begin position="435"/>
        <end position="457"/>
    </location>
</feature>
<keyword evidence="4" id="KW-0732">Signal</keyword>
<proteinExistence type="predicted"/>
<keyword evidence="3" id="KW-0472">Membrane</keyword>
<keyword evidence="3" id="KW-0812">Transmembrane</keyword>
<organism evidence="5 6">
    <name type="scientific">Cinchona calisaya</name>
    <dbReference type="NCBI Taxonomy" id="153742"/>
    <lineage>
        <taxon>Eukaryota</taxon>
        <taxon>Viridiplantae</taxon>
        <taxon>Streptophyta</taxon>
        <taxon>Embryophyta</taxon>
        <taxon>Tracheophyta</taxon>
        <taxon>Spermatophyta</taxon>
        <taxon>Magnoliopsida</taxon>
        <taxon>eudicotyledons</taxon>
        <taxon>Gunneridae</taxon>
        <taxon>Pentapetalae</taxon>
        <taxon>asterids</taxon>
        <taxon>lamiids</taxon>
        <taxon>Gentianales</taxon>
        <taxon>Rubiaceae</taxon>
        <taxon>Cinchonoideae</taxon>
        <taxon>Cinchoneae</taxon>
        <taxon>Cinchona</taxon>
    </lineage>
</organism>
<dbReference type="Gene3D" id="1.20.5.170">
    <property type="match status" value="1"/>
</dbReference>
<feature type="compositionally biased region" description="Basic residues" evidence="2">
    <location>
        <begin position="445"/>
        <end position="457"/>
    </location>
</feature>
<comment type="caution">
    <text evidence="5">The sequence shown here is derived from an EMBL/GenBank/DDBJ whole genome shotgun (WGS) entry which is preliminary data.</text>
</comment>
<dbReference type="EMBL" id="JBJUIK010000017">
    <property type="protein sequence ID" value="KAL3498199.1"/>
    <property type="molecule type" value="Genomic_DNA"/>
</dbReference>
<feature type="coiled-coil region" evidence="1">
    <location>
        <begin position="59"/>
        <end position="206"/>
    </location>
</feature>
<feature type="transmembrane region" description="Helical" evidence="3">
    <location>
        <begin position="406"/>
        <end position="426"/>
    </location>
</feature>
<evidence type="ECO:0000256" key="2">
    <source>
        <dbReference type="SAM" id="MobiDB-lite"/>
    </source>
</evidence>
<feature type="chain" id="PRO_5044810208" evidence="4">
    <location>
        <begin position="34"/>
        <end position="457"/>
    </location>
</feature>
<evidence type="ECO:0000256" key="1">
    <source>
        <dbReference type="SAM" id="Coils"/>
    </source>
</evidence>
<keyword evidence="6" id="KW-1185">Reference proteome</keyword>
<dbReference type="Gene3D" id="1.20.120.20">
    <property type="entry name" value="Apolipoprotein"/>
    <property type="match status" value="1"/>
</dbReference>
<feature type="signal peptide" evidence="4">
    <location>
        <begin position="1"/>
        <end position="33"/>
    </location>
</feature>
<dbReference type="PANTHER" id="PTHR34360">
    <property type="entry name" value="OS08G0519400 PROTEIN"/>
    <property type="match status" value="1"/>
</dbReference>
<dbReference type="Proteomes" id="UP001630127">
    <property type="component" value="Unassembled WGS sequence"/>
</dbReference>
<evidence type="ECO:0000313" key="6">
    <source>
        <dbReference type="Proteomes" id="UP001630127"/>
    </source>
</evidence>
<keyword evidence="1" id="KW-0175">Coiled coil</keyword>
<name>A0ABD2XY58_9GENT</name>
<protein>
    <submittedName>
        <fullName evidence="5">Uncharacterized protein</fullName>
    </submittedName>
</protein>
<keyword evidence="3" id="KW-1133">Transmembrane helix</keyword>
<reference evidence="5 6" key="1">
    <citation type="submission" date="2024-11" db="EMBL/GenBank/DDBJ databases">
        <title>A near-complete genome assembly of Cinchona calisaya.</title>
        <authorList>
            <person name="Lian D.C."/>
            <person name="Zhao X.W."/>
            <person name="Wei L."/>
        </authorList>
    </citation>
    <scope>NUCLEOTIDE SEQUENCE [LARGE SCALE GENOMIC DNA]</scope>
    <source>
        <tissue evidence="5">Nenye</tissue>
    </source>
</reference>
<gene>
    <name evidence="5" type="ORF">ACH5RR_040931</name>
</gene>
<dbReference type="AlphaFoldDB" id="A0ABD2XY58"/>
<dbReference type="SUPFAM" id="SSF58113">
    <property type="entry name" value="Apolipoprotein A-I"/>
    <property type="match status" value="1"/>
</dbReference>
<evidence type="ECO:0000256" key="4">
    <source>
        <dbReference type="SAM" id="SignalP"/>
    </source>
</evidence>
<dbReference type="PANTHER" id="PTHR34360:SF1">
    <property type="entry name" value="OS08G0519400 PROTEIN"/>
    <property type="match status" value="1"/>
</dbReference>
<evidence type="ECO:0000313" key="5">
    <source>
        <dbReference type="EMBL" id="KAL3498199.1"/>
    </source>
</evidence>
<accession>A0ABD2XY58</accession>
<evidence type="ECO:0000256" key="3">
    <source>
        <dbReference type="SAM" id="Phobius"/>
    </source>
</evidence>